<comment type="function">
    <text evidence="11">Cysteine protease that plays a key role in autophagy by mediating both proteolytic activation and delipidation of ATG8 family proteins.</text>
</comment>
<dbReference type="InterPro" id="IPR038765">
    <property type="entry name" value="Papain-like_cys_pep_sf"/>
</dbReference>
<evidence type="ECO:0000256" key="8">
    <source>
        <dbReference type="ARBA" id="ARBA00022927"/>
    </source>
</evidence>
<dbReference type="GO" id="GO:0019786">
    <property type="term" value="F:protein-phosphatidylethanolamide deconjugating activity"/>
    <property type="evidence" value="ECO:0007669"/>
    <property type="project" value="InterPro"/>
</dbReference>
<proteinExistence type="inferred from homology"/>
<evidence type="ECO:0000256" key="4">
    <source>
        <dbReference type="ARBA" id="ARBA00022490"/>
    </source>
</evidence>
<dbReference type="GO" id="GO:0005737">
    <property type="term" value="C:cytoplasm"/>
    <property type="evidence" value="ECO:0007669"/>
    <property type="project" value="UniProtKB-SubCell"/>
</dbReference>
<dbReference type="AlphaFoldDB" id="A0AAV2I735"/>
<organism evidence="13 14">
    <name type="scientific">Lymnaea stagnalis</name>
    <name type="common">Great pond snail</name>
    <name type="synonym">Helix stagnalis</name>
    <dbReference type="NCBI Taxonomy" id="6523"/>
    <lineage>
        <taxon>Eukaryota</taxon>
        <taxon>Metazoa</taxon>
        <taxon>Spiralia</taxon>
        <taxon>Lophotrochozoa</taxon>
        <taxon>Mollusca</taxon>
        <taxon>Gastropoda</taxon>
        <taxon>Heterobranchia</taxon>
        <taxon>Euthyneura</taxon>
        <taxon>Panpulmonata</taxon>
        <taxon>Hygrophila</taxon>
        <taxon>Lymnaeoidea</taxon>
        <taxon>Lymnaeidae</taxon>
        <taxon>Lymnaea</taxon>
    </lineage>
</organism>
<protein>
    <recommendedName>
        <fullName evidence="11">Cysteine protease</fullName>
        <ecNumber evidence="11">3.4.22.-</ecNumber>
    </recommendedName>
</protein>
<feature type="domain" description="Peptidase C54 catalytic" evidence="12">
    <location>
        <begin position="53"/>
        <end position="351"/>
    </location>
</feature>
<dbReference type="GO" id="GO:0004197">
    <property type="term" value="F:cysteine-type endopeptidase activity"/>
    <property type="evidence" value="ECO:0007669"/>
    <property type="project" value="TreeGrafter"/>
</dbReference>
<keyword evidence="5 11" id="KW-0645">Protease</keyword>
<keyword evidence="14" id="KW-1185">Reference proteome</keyword>
<accession>A0AAV2I735</accession>
<dbReference type="InterPro" id="IPR005078">
    <property type="entry name" value="Peptidase_C54"/>
</dbReference>
<dbReference type="GO" id="GO:0016485">
    <property type="term" value="P:protein processing"/>
    <property type="evidence" value="ECO:0007669"/>
    <property type="project" value="TreeGrafter"/>
</dbReference>
<dbReference type="InterPro" id="IPR046792">
    <property type="entry name" value="Peptidase_C54_cat"/>
</dbReference>
<dbReference type="Pfam" id="PF03416">
    <property type="entry name" value="Peptidase_C54"/>
    <property type="match status" value="1"/>
</dbReference>
<dbReference type="GO" id="GO:0034727">
    <property type="term" value="P:piecemeal microautophagy of the nucleus"/>
    <property type="evidence" value="ECO:0007669"/>
    <property type="project" value="TreeGrafter"/>
</dbReference>
<name>A0AAV2I735_LYMST</name>
<keyword evidence="7" id="KW-0788">Thiol protease</keyword>
<keyword evidence="4 11" id="KW-0963">Cytoplasm</keyword>
<keyword evidence="6 11" id="KW-0378">Hydrolase</keyword>
<gene>
    <name evidence="13" type="ORF">GSLYS_00015267001</name>
</gene>
<evidence type="ECO:0000259" key="12">
    <source>
        <dbReference type="Pfam" id="PF03416"/>
    </source>
</evidence>
<evidence type="ECO:0000256" key="5">
    <source>
        <dbReference type="ARBA" id="ARBA00022670"/>
    </source>
</evidence>
<keyword evidence="8 11" id="KW-0653">Protein transport</keyword>
<evidence type="ECO:0000256" key="9">
    <source>
        <dbReference type="ARBA" id="ARBA00023006"/>
    </source>
</evidence>
<dbReference type="GO" id="GO:0000045">
    <property type="term" value="P:autophagosome assembly"/>
    <property type="evidence" value="ECO:0007669"/>
    <property type="project" value="TreeGrafter"/>
</dbReference>
<dbReference type="EMBL" id="CAXITT010000446">
    <property type="protein sequence ID" value="CAL1541661.1"/>
    <property type="molecule type" value="Genomic_DNA"/>
</dbReference>
<evidence type="ECO:0000256" key="10">
    <source>
        <dbReference type="ARBA" id="ARBA00029362"/>
    </source>
</evidence>
<sequence>MITTQAKYNAKTAKMNLSTFTYESGPLEYEDFPLTAEPVYILGEVHSALHDRDDLKNDIKSRIWITYRRNFQNIGGTGPSSDQGWGCMLRCGQMMLAQGLVLRHLGRGWRWRPHVTDDTYWKILKMFEDKKMATYSIHQIASMGEAEGKAIGQWFGPNTIAQVLKRISVYDDWSGIAIHVALDNVVIIDDILNLCKPSQKEQSKSGLANENIEDIPEEELSKFVNDGPQESKPSCTQWKPLLLIIPLRLGLTDINPIYFESLKKCFKLKQSVGIIGGKPNHAHWFIGFVDKELIYLDPHTTQNVVDLEDRHASDATYHCTTPASRMSFSKLDPSIALGFYCGTERDFDEWCLAFTVQDKSCRPMFEIRKDAPKAWPSEETVPIKQTKESRGFSLSDFMLYDGSTGSGVDDEEFEII</sequence>
<dbReference type="GO" id="GO:0035973">
    <property type="term" value="P:aggrephagy"/>
    <property type="evidence" value="ECO:0007669"/>
    <property type="project" value="TreeGrafter"/>
</dbReference>
<keyword evidence="9 11" id="KW-0072">Autophagy</keyword>
<evidence type="ECO:0000256" key="2">
    <source>
        <dbReference type="ARBA" id="ARBA00010958"/>
    </source>
</evidence>
<evidence type="ECO:0000313" key="13">
    <source>
        <dbReference type="EMBL" id="CAL1541661.1"/>
    </source>
</evidence>
<comment type="subcellular location">
    <subcellularLocation>
        <location evidence="1 11">Cytoplasm</location>
    </subcellularLocation>
</comment>
<dbReference type="Proteomes" id="UP001497497">
    <property type="component" value="Unassembled WGS sequence"/>
</dbReference>
<dbReference type="SUPFAM" id="SSF54001">
    <property type="entry name" value="Cysteine proteinases"/>
    <property type="match status" value="1"/>
</dbReference>
<evidence type="ECO:0000256" key="7">
    <source>
        <dbReference type="ARBA" id="ARBA00022807"/>
    </source>
</evidence>
<comment type="caution">
    <text evidence="13">The sequence shown here is derived from an EMBL/GenBank/DDBJ whole genome shotgun (WGS) entry which is preliminary data.</text>
</comment>
<reference evidence="13 14" key="1">
    <citation type="submission" date="2024-04" db="EMBL/GenBank/DDBJ databases">
        <authorList>
            <consortium name="Genoscope - CEA"/>
            <person name="William W."/>
        </authorList>
    </citation>
    <scope>NUCLEOTIDE SEQUENCE [LARGE SCALE GENOMIC DNA]</scope>
</reference>
<dbReference type="EC" id="3.4.22.-" evidence="11"/>
<evidence type="ECO:0000256" key="11">
    <source>
        <dbReference type="RuleBase" id="RU363115"/>
    </source>
</evidence>
<comment type="similarity">
    <text evidence="2 11">Belongs to the peptidase C54 family.</text>
</comment>
<keyword evidence="3" id="KW-0813">Transport</keyword>
<dbReference type="GO" id="GO:0000423">
    <property type="term" value="P:mitophagy"/>
    <property type="evidence" value="ECO:0007669"/>
    <property type="project" value="TreeGrafter"/>
</dbReference>
<dbReference type="GO" id="GO:0015031">
    <property type="term" value="P:protein transport"/>
    <property type="evidence" value="ECO:0007669"/>
    <property type="project" value="UniProtKB-KW"/>
</dbReference>
<dbReference type="PANTHER" id="PTHR22624">
    <property type="entry name" value="CYSTEINE PROTEASE ATG4"/>
    <property type="match status" value="1"/>
</dbReference>
<evidence type="ECO:0000256" key="3">
    <source>
        <dbReference type="ARBA" id="ARBA00022448"/>
    </source>
</evidence>
<evidence type="ECO:0000256" key="1">
    <source>
        <dbReference type="ARBA" id="ARBA00004496"/>
    </source>
</evidence>
<evidence type="ECO:0000256" key="6">
    <source>
        <dbReference type="ARBA" id="ARBA00022801"/>
    </source>
</evidence>
<dbReference type="PANTHER" id="PTHR22624:SF49">
    <property type="entry name" value="CYSTEINE PROTEASE"/>
    <property type="match status" value="1"/>
</dbReference>
<comment type="catalytic activity">
    <reaction evidence="10">
        <text>[protein]-C-terminal L-amino acid-glycyl-phosphatidylethanolamide + H2O = [protein]-C-terminal L-amino acid-glycine + a 1,2-diacyl-sn-glycero-3-phosphoethanolamine</text>
        <dbReference type="Rhea" id="RHEA:67548"/>
        <dbReference type="Rhea" id="RHEA-COMP:17323"/>
        <dbReference type="Rhea" id="RHEA-COMP:17324"/>
        <dbReference type="ChEBI" id="CHEBI:15377"/>
        <dbReference type="ChEBI" id="CHEBI:64612"/>
        <dbReference type="ChEBI" id="CHEBI:172940"/>
        <dbReference type="ChEBI" id="CHEBI:172941"/>
    </reaction>
    <physiologicalReaction direction="left-to-right" evidence="10">
        <dbReference type="Rhea" id="RHEA:67549"/>
    </physiologicalReaction>
</comment>
<evidence type="ECO:0000313" key="14">
    <source>
        <dbReference type="Proteomes" id="UP001497497"/>
    </source>
</evidence>